<dbReference type="Proteomes" id="UP001201812">
    <property type="component" value="Unassembled WGS sequence"/>
</dbReference>
<feature type="repeat" description="ANK" evidence="3">
    <location>
        <begin position="127"/>
        <end position="159"/>
    </location>
</feature>
<protein>
    <submittedName>
        <fullName evidence="6">Ankyrin repeats (3 copies) domain-containing protein</fullName>
    </submittedName>
</protein>
<proteinExistence type="predicted"/>
<dbReference type="PROSITE" id="PS50297">
    <property type="entry name" value="ANK_REP_REGION"/>
    <property type="match status" value="2"/>
</dbReference>
<keyword evidence="5" id="KW-0732">Signal</keyword>
<organism evidence="6 7">
    <name type="scientific">Ditylenchus destructor</name>
    <dbReference type="NCBI Taxonomy" id="166010"/>
    <lineage>
        <taxon>Eukaryota</taxon>
        <taxon>Metazoa</taxon>
        <taxon>Ecdysozoa</taxon>
        <taxon>Nematoda</taxon>
        <taxon>Chromadorea</taxon>
        <taxon>Rhabditida</taxon>
        <taxon>Tylenchina</taxon>
        <taxon>Tylenchomorpha</taxon>
        <taxon>Sphaerularioidea</taxon>
        <taxon>Anguinidae</taxon>
        <taxon>Anguininae</taxon>
        <taxon>Ditylenchus</taxon>
    </lineage>
</organism>
<evidence type="ECO:0000256" key="4">
    <source>
        <dbReference type="SAM" id="MobiDB-lite"/>
    </source>
</evidence>
<evidence type="ECO:0000256" key="5">
    <source>
        <dbReference type="SAM" id="SignalP"/>
    </source>
</evidence>
<feature type="chain" id="PRO_5042011872" evidence="5">
    <location>
        <begin position="26"/>
        <end position="284"/>
    </location>
</feature>
<keyword evidence="7" id="KW-1185">Reference proteome</keyword>
<comment type="caution">
    <text evidence="6">The sequence shown here is derived from an EMBL/GenBank/DDBJ whole genome shotgun (WGS) entry which is preliminary data.</text>
</comment>
<keyword evidence="1" id="KW-0677">Repeat</keyword>
<dbReference type="EMBL" id="JAKKPZ010000206">
    <property type="protein sequence ID" value="KAI1698738.1"/>
    <property type="molecule type" value="Genomic_DNA"/>
</dbReference>
<reference evidence="6" key="1">
    <citation type="submission" date="2022-01" db="EMBL/GenBank/DDBJ databases">
        <title>Genome Sequence Resource for Two Populations of Ditylenchus destructor, the Migratory Endoparasitic Phytonematode.</title>
        <authorList>
            <person name="Zhang H."/>
            <person name="Lin R."/>
            <person name="Xie B."/>
        </authorList>
    </citation>
    <scope>NUCLEOTIDE SEQUENCE</scope>
    <source>
        <strain evidence="6">BazhouSP</strain>
    </source>
</reference>
<name>A0AAD4MM14_9BILA</name>
<dbReference type="Gene3D" id="1.25.40.20">
    <property type="entry name" value="Ankyrin repeat-containing domain"/>
    <property type="match status" value="1"/>
</dbReference>
<gene>
    <name evidence="6" type="ORF">DdX_17741</name>
</gene>
<feature type="signal peptide" evidence="5">
    <location>
        <begin position="1"/>
        <end position="25"/>
    </location>
</feature>
<feature type="region of interest" description="Disordered" evidence="4">
    <location>
        <begin position="262"/>
        <end position="284"/>
    </location>
</feature>
<evidence type="ECO:0000313" key="6">
    <source>
        <dbReference type="EMBL" id="KAI1698738.1"/>
    </source>
</evidence>
<dbReference type="InterPro" id="IPR036770">
    <property type="entry name" value="Ankyrin_rpt-contain_sf"/>
</dbReference>
<dbReference type="PROSITE" id="PS50088">
    <property type="entry name" value="ANK_REPEAT"/>
    <property type="match status" value="2"/>
</dbReference>
<accession>A0AAD4MM14</accession>
<evidence type="ECO:0000256" key="3">
    <source>
        <dbReference type="PROSITE-ProRule" id="PRU00023"/>
    </source>
</evidence>
<dbReference type="PANTHER" id="PTHR24171">
    <property type="entry name" value="ANKYRIN REPEAT DOMAIN-CONTAINING PROTEIN 39-RELATED"/>
    <property type="match status" value="1"/>
</dbReference>
<evidence type="ECO:0000256" key="2">
    <source>
        <dbReference type="ARBA" id="ARBA00023043"/>
    </source>
</evidence>
<dbReference type="SMART" id="SM00248">
    <property type="entry name" value="ANK"/>
    <property type="match status" value="3"/>
</dbReference>
<evidence type="ECO:0000313" key="7">
    <source>
        <dbReference type="Proteomes" id="UP001201812"/>
    </source>
</evidence>
<feature type="repeat" description="ANK" evidence="3">
    <location>
        <begin position="160"/>
        <end position="192"/>
    </location>
</feature>
<dbReference type="Pfam" id="PF12796">
    <property type="entry name" value="Ank_2"/>
    <property type="match status" value="1"/>
</dbReference>
<dbReference type="InterPro" id="IPR002110">
    <property type="entry name" value="Ankyrin_rpt"/>
</dbReference>
<dbReference type="SUPFAM" id="SSF48403">
    <property type="entry name" value="Ankyrin repeat"/>
    <property type="match status" value="1"/>
</dbReference>
<sequence length="284" mass="31362">MFGSLVYCLSVTLLFVSLWLTECHGQVLSPDEAVLISAAKNHKWDEMIAHAKKGVNVDVEQKVIPGSDKSYFISPLKLAINEADAKVVEELINAGVENKVNQRIKSGDKGTKEELIKEEGAKWLNRKEDFPISDAVFRGDEDIFKILVKHGADVNAHNIHGKSALHKAAEKGRVVAVKALIDLGAELEEKDKDGFTPLELAENKLKVTEGAKNDLAKVVAVGKIKVTEEEKKAYQEFVDVMRMIVDLLGNAIKDKKSRKQAADAARTYTHSNTPRTKGLRDLPI</sequence>
<keyword evidence="2 3" id="KW-0040">ANK repeat</keyword>
<dbReference type="AlphaFoldDB" id="A0AAD4MM14"/>
<evidence type="ECO:0000256" key="1">
    <source>
        <dbReference type="ARBA" id="ARBA00022737"/>
    </source>
</evidence>